<dbReference type="Pfam" id="PF00581">
    <property type="entry name" value="Rhodanese"/>
    <property type="match status" value="2"/>
</dbReference>
<sequence>MSPLISVADLHKRLSGGARVSLVDVRWRLDLPEGRPAYLSGHLPGAVYVDLETELARRGHPEEGRHPRPAHRDLERAAIRWGVRRGDLVVVYDDNDSVAAARAWWLLRRTGLEVRVLDGGLRAWIAAGHLLDTGDVAPPRGDATLRDVDPGELPIDEAATLPSRGVLVDVRSPERYRGAHAGADPTAGHIPGAVSLPAVTHIRPDGTLRTPAEILTAFARIGARPGREIGLYCASGVASAHSALALATAGIEARVFSGSWSRWVQSPGRPIAVGPTPAGRVVGHLRSSALAR</sequence>
<reference evidence="4" key="1">
    <citation type="journal article" date="2014" name="Int. J. Syst. Evol. Microbiol.">
        <title>Complete genome sequence of Corynebacterium casei LMG S-19264T (=DSM 44701T), isolated from a smear-ripened cheese.</title>
        <authorList>
            <consortium name="US DOE Joint Genome Institute (JGI-PGF)"/>
            <person name="Walter F."/>
            <person name="Albersmeier A."/>
            <person name="Kalinowski J."/>
            <person name="Ruckert C."/>
        </authorList>
    </citation>
    <scope>NUCLEOTIDE SEQUENCE</scope>
    <source>
        <strain evidence="4">VKM Ac-1020</strain>
    </source>
</reference>
<keyword evidence="5" id="KW-1185">Reference proteome</keyword>
<dbReference type="InterPro" id="IPR001763">
    <property type="entry name" value="Rhodanese-like_dom"/>
</dbReference>
<dbReference type="AlphaFoldDB" id="A0A9W6H0I2"/>
<dbReference type="Proteomes" id="UP001142462">
    <property type="component" value="Unassembled WGS sequence"/>
</dbReference>
<feature type="domain" description="Rhodanese" evidence="3">
    <location>
        <begin position="161"/>
        <end position="272"/>
    </location>
</feature>
<feature type="domain" description="Rhodanese" evidence="3">
    <location>
        <begin position="16"/>
        <end position="133"/>
    </location>
</feature>
<dbReference type="PANTHER" id="PTHR11364">
    <property type="entry name" value="THIOSULFATE SULFERTANSFERASE"/>
    <property type="match status" value="1"/>
</dbReference>
<gene>
    <name evidence="4" type="primary">sseA</name>
    <name evidence="4" type="ORF">GCM10017576_03990</name>
</gene>
<dbReference type="RefSeq" id="WP_271171992.1">
    <property type="nucleotide sequence ID" value="NZ_BSEJ01000001.1"/>
</dbReference>
<dbReference type="SUPFAM" id="SSF52821">
    <property type="entry name" value="Rhodanese/Cell cycle control phosphatase"/>
    <property type="match status" value="2"/>
</dbReference>
<accession>A0A9W6H0I2</accession>
<dbReference type="EMBL" id="BSEJ01000001">
    <property type="protein sequence ID" value="GLJ60270.1"/>
    <property type="molecule type" value="Genomic_DNA"/>
</dbReference>
<dbReference type="PROSITE" id="PS00380">
    <property type="entry name" value="RHODANESE_1"/>
    <property type="match status" value="1"/>
</dbReference>
<dbReference type="CDD" id="cd01448">
    <property type="entry name" value="TST_Repeat_1"/>
    <property type="match status" value="1"/>
</dbReference>
<evidence type="ECO:0000256" key="2">
    <source>
        <dbReference type="ARBA" id="ARBA00022737"/>
    </source>
</evidence>
<keyword evidence="2" id="KW-0677">Repeat</keyword>
<dbReference type="InterPro" id="IPR001307">
    <property type="entry name" value="Thiosulphate_STrfase_CS"/>
</dbReference>
<dbReference type="GO" id="GO:0004792">
    <property type="term" value="F:thiosulfate-cyanide sulfurtransferase activity"/>
    <property type="evidence" value="ECO:0007669"/>
    <property type="project" value="InterPro"/>
</dbReference>
<dbReference type="PANTHER" id="PTHR11364:SF27">
    <property type="entry name" value="SULFURTRANSFERASE"/>
    <property type="match status" value="1"/>
</dbReference>
<evidence type="ECO:0000259" key="3">
    <source>
        <dbReference type="PROSITE" id="PS50206"/>
    </source>
</evidence>
<dbReference type="InterPro" id="IPR036873">
    <property type="entry name" value="Rhodanese-like_dom_sf"/>
</dbReference>
<dbReference type="Gene3D" id="3.40.250.10">
    <property type="entry name" value="Rhodanese-like domain"/>
    <property type="match status" value="2"/>
</dbReference>
<proteinExistence type="predicted"/>
<comment type="caution">
    <text evidence="4">The sequence shown here is derived from an EMBL/GenBank/DDBJ whole genome shotgun (WGS) entry which is preliminary data.</text>
</comment>
<name>A0A9W6H0I2_9MICO</name>
<dbReference type="PROSITE" id="PS50206">
    <property type="entry name" value="RHODANESE_3"/>
    <property type="match status" value="2"/>
</dbReference>
<reference evidence="4" key="2">
    <citation type="submission" date="2023-01" db="EMBL/GenBank/DDBJ databases">
        <authorList>
            <person name="Sun Q."/>
            <person name="Evtushenko L."/>
        </authorList>
    </citation>
    <scope>NUCLEOTIDE SEQUENCE</scope>
    <source>
        <strain evidence="4">VKM Ac-1020</strain>
    </source>
</reference>
<evidence type="ECO:0000313" key="5">
    <source>
        <dbReference type="Proteomes" id="UP001142462"/>
    </source>
</evidence>
<dbReference type="InterPro" id="IPR045078">
    <property type="entry name" value="TST/MPST-like"/>
</dbReference>
<evidence type="ECO:0000256" key="1">
    <source>
        <dbReference type="ARBA" id="ARBA00022679"/>
    </source>
</evidence>
<organism evidence="4 5">
    <name type="scientific">Microbacterium barkeri</name>
    <dbReference type="NCBI Taxonomy" id="33917"/>
    <lineage>
        <taxon>Bacteria</taxon>
        <taxon>Bacillati</taxon>
        <taxon>Actinomycetota</taxon>
        <taxon>Actinomycetes</taxon>
        <taxon>Micrococcales</taxon>
        <taxon>Microbacteriaceae</taxon>
        <taxon>Microbacterium</taxon>
    </lineage>
</organism>
<protein>
    <submittedName>
        <fullName evidence="4">Sulfurtransferase</fullName>
    </submittedName>
</protein>
<evidence type="ECO:0000313" key="4">
    <source>
        <dbReference type="EMBL" id="GLJ60270.1"/>
    </source>
</evidence>
<dbReference type="SMART" id="SM00450">
    <property type="entry name" value="RHOD"/>
    <property type="match status" value="2"/>
</dbReference>
<keyword evidence="1" id="KW-0808">Transferase</keyword>